<sequence length="336" mass="35085">MSARRPTARRRRRAGALAGGLAGLMVLTTAACTDYGGDLSGANISGGGDGDTLVVSETAGVPSSFLAYGVREGYFADEGVDLQVSPSSGGASVIPALLSGDIDVAGSNVVSALIAMGRRMPIQMVAAGTSTDETEERDFAQLVVPEGSPITSPEDLDGTRIAVNSLQNINDVVVNSVLGEAGLTNDDVRFVEMPLPDMPAAISRGDVDAGVLIEPFATIGISQGLRPLAGPYVHTRPGLQIGTFLMTSDRVAEDPELVAAFRAGVERTAESIAEDPDAFREALPDISELAPELAGRMNLPVWRGTTDRESVETIHGVMREIGLTEADLDYESWAAD</sequence>
<dbReference type="PANTHER" id="PTHR30024">
    <property type="entry name" value="ALIPHATIC SULFONATES-BINDING PROTEIN-RELATED"/>
    <property type="match status" value="1"/>
</dbReference>
<proteinExistence type="inferred from homology"/>
<organism evidence="6 7">
    <name type="scientific">Streptomyces zhaozhouensis</name>
    <dbReference type="NCBI Taxonomy" id="1300267"/>
    <lineage>
        <taxon>Bacteria</taxon>
        <taxon>Bacillati</taxon>
        <taxon>Actinomycetota</taxon>
        <taxon>Actinomycetes</taxon>
        <taxon>Kitasatosporales</taxon>
        <taxon>Streptomycetaceae</taxon>
        <taxon>Streptomyces</taxon>
    </lineage>
</organism>
<name>A0A286DST5_9ACTN</name>
<dbReference type="GO" id="GO:0042597">
    <property type="term" value="C:periplasmic space"/>
    <property type="evidence" value="ECO:0007669"/>
    <property type="project" value="UniProtKB-SubCell"/>
</dbReference>
<reference evidence="6 7" key="1">
    <citation type="submission" date="2017-09" db="EMBL/GenBank/DDBJ databases">
        <authorList>
            <person name="Ehlers B."/>
            <person name="Leendertz F.H."/>
        </authorList>
    </citation>
    <scope>NUCLEOTIDE SEQUENCE [LARGE SCALE GENOMIC DNA]</scope>
    <source>
        <strain evidence="6 7">CGMCC 4.7095</strain>
    </source>
</reference>
<protein>
    <submittedName>
        <fullName evidence="6">NitT/TauT family transport system substrate-binding protein</fullName>
    </submittedName>
</protein>
<dbReference type="Pfam" id="PF09084">
    <property type="entry name" value="NMT1"/>
    <property type="match status" value="1"/>
</dbReference>
<feature type="chain" id="PRO_5013216491" evidence="4">
    <location>
        <begin position="31"/>
        <end position="336"/>
    </location>
</feature>
<dbReference type="RefSeq" id="WP_097230202.1">
    <property type="nucleotide sequence ID" value="NZ_OCNE01000003.1"/>
</dbReference>
<keyword evidence="3 4" id="KW-0732">Signal</keyword>
<evidence type="ECO:0000256" key="2">
    <source>
        <dbReference type="ARBA" id="ARBA00010742"/>
    </source>
</evidence>
<dbReference type="PROSITE" id="PS51257">
    <property type="entry name" value="PROKAR_LIPOPROTEIN"/>
    <property type="match status" value="1"/>
</dbReference>
<dbReference type="SUPFAM" id="SSF53850">
    <property type="entry name" value="Periplasmic binding protein-like II"/>
    <property type="match status" value="1"/>
</dbReference>
<dbReference type="Gene3D" id="3.40.190.10">
    <property type="entry name" value="Periplasmic binding protein-like II"/>
    <property type="match status" value="2"/>
</dbReference>
<dbReference type="Proteomes" id="UP000219072">
    <property type="component" value="Unassembled WGS sequence"/>
</dbReference>
<dbReference type="InterPro" id="IPR015168">
    <property type="entry name" value="SsuA/THI5"/>
</dbReference>
<evidence type="ECO:0000256" key="3">
    <source>
        <dbReference type="ARBA" id="ARBA00022729"/>
    </source>
</evidence>
<evidence type="ECO:0000313" key="6">
    <source>
        <dbReference type="EMBL" id="SOD61719.1"/>
    </source>
</evidence>
<dbReference type="EMBL" id="OCNE01000003">
    <property type="protein sequence ID" value="SOD61719.1"/>
    <property type="molecule type" value="Genomic_DNA"/>
</dbReference>
<evidence type="ECO:0000256" key="4">
    <source>
        <dbReference type="SAM" id="SignalP"/>
    </source>
</evidence>
<evidence type="ECO:0000256" key="1">
    <source>
        <dbReference type="ARBA" id="ARBA00004418"/>
    </source>
</evidence>
<dbReference type="PANTHER" id="PTHR30024:SF47">
    <property type="entry name" value="TAURINE-BINDING PERIPLASMIC PROTEIN"/>
    <property type="match status" value="1"/>
</dbReference>
<gene>
    <name evidence="6" type="ORF">SAMN06297387_103327</name>
</gene>
<evidence type="ECO:0000313" key="7">
    <source>
        <dbReference type="Proteomes" id="UP000219072"/>
    </source>
</evidence>
<accession>A0A286DST5</accession>
<dbReference type="AlphaFoldDB" id="A0A286DST5"/>
<dbReference type="GO" id="GO:0042918">
    <property type="term" value="P:alkanesulfonate transmembrane transport"/>
    <property type="evidence" value="ECO:0007669"/>
    <property type="project" value="TreeGrafter"/>
</dbReference>
<dbReference type="OrthoDB" id="8877897at2"/>
<keyword evidence="7" id="KW-1185">Reference proteome</keyword>
<comment type="similarity">
    <text evidence="2">Belongs to the bacterial solute-binding protein SsuA/TauA family.</text>
</comment>
<comment type="subcellular location">
    <subcellularLocation>
        <location evidence="1">Periplasm</location>
    </subcellularLocation>
</comment>
<feature type="domain" description="SsuA/THI5-like" evidence="5">
    <location>
        <begin position="69"/>
        <end position="278"/>
    </location>
</feature>
<evidence type="ECO:0000259" key="5">
    <source>
        <dbReference type="Pfam" id="PF09084"/>
    </source>
</evidence>
<feature type="signal peptide" evidence="4">
    <location>
        <begin position="1"/>
        <end position="30"/>
    </location>
</feature>